<dbReference type="EMBL" id="NMUH01002758">
    <property type="protein sequence ID" value="MQM01920.1"/>
    <property type="molecule type" value="Genomic_DNA"/>
</dbReference>
<reference evidence="2" key="1">
    <citation type="submission" date="2017-07" db="EMBL/GenBank/DDBJ databases">
        <title>Taro Niue Genome Assembly and Annotation.</title>
        <authorList>
            <person name="Atibalentja N."/>
            <person name="Keating K."/>
            <person name="Fields C.J."/>
        </authorList>
    </citation>
    <scope>NUCLEOTIDE SEQUENCE</scope>
    <source>
        <strain evidence="2">Niue_2</strain>
        <tissue evidence="2">Leaf</tissue>
    </source>
</reference>
<evidence type="ECO:0000313" key="3">
    <source>
        <dbReference type="Proteomes" id="UP000652761"/>
    </source>
</evidence>
<evidence type="ECO:0000256" key="1">
    <source>
        <dbReference type="SAM" id="Phobius"/>
    </source>
</evidence>
<gene>
    <name evidence="2" type="ORF">Taro_034677</name>
</gene>
<feature type="transmembrane region" description="Helical" evidence="1">
    <location>
        <begin position="69"/>
        <end position="87"/>
    </location>
</feature>
<keyword evidence="1" id="KW-1133">Transmembrane helix</keyword>
<name>A0A843WG79_COLES</name>
<keyword evidence="3" id="KW-1185">Reference proteome</keyword>
<organism evidence="2 3">
    <name type="scientific">Colocasia esculenta</name>
    <name type="common">Wild taro</name>
    <name type="synonym">Arum esculentum</name>
    <dbReference type="NCBI Taxonomy" id="4460"/>
    <lineage>
        <taxon>Eukaryota</taxon>
        <taxon>Viridiplantae</taxon>
        <taxon>Streptophyta</taxon>
        <taxon>Embryophyta</taxon>
        <taxon>Tracheophyta</taxon>
        <taxon>Spermatophyta</taxon>
        <taxon>Magnoliopsida</taxon>
        <taxon>Liliopsida</taxon>
        <taxon>Araceae</taxon>
        <taxon>Aroideae</taxon>
        <taxon>Colocasieae</taxon>
        <taxon>Colocasia</taxon>
    </lineage>
</organism>
<comment type="caution">
    <text evidence="2">The sequence shown here is derived from an EMBL/GenBank/DDBJ whole genome shotgun (WGS) entry which is preliminary data.</text>
</comment>
<evidence type="ECO:0000313" key="2">
    <source>
        <dbReference type="EMBL" id="MQM01920.1"/>
    </source>
</evidence>
<proteinExistence type="predicted"/>
<dbReference type="PANTHER" id="PTHR34970">
    <property type="entry name" value="ABC TRANSPORTER A FAMILY PROTEIN"/>
    <property type="match status" value="1"/>
</dbReference>
<sequence>MSRAEPDLARVLVVMGIAPTNSIGWTRRIISIYPVLVGRRQSRPGGGDPRTRRRGIGGRERLLPCMLRARLSSFFAAAASGLVFYFLHKDYMIAQKAISQQVGSSCPSPPFVTEVTLVCVG</sequence>
<dbReference type="PANTHER" id="PTHR34970:SF2">
    <property type="entry name" value="ABC TRANSPORTER A FAMILY PROTEIN"/>
    <property type="match status" value="1"/>
</dbReference>
<accession>A0A843WG79</accession>
<dbReference type="Proteomes" id="UP000652761">
    <property type="component" value="Unassembled WGS sequence"/>
</dbReference>
<protein>
    <submittedName>
        <fullName evidence="2">Uncharacterized protein</fullName>
    </submittedName>
</protein>
<dbReference type="AlphaFoldDB" id="A0A843WG79"/>
<keyword evidence="1" id="KW-0812">Transmembrane</keyword>
<keyword evidence="1" id="KW-0472">Membrane</keyword>